<keyword evidence="4" id="KW-0675">Receptor</keyword>
<evidence type="ECO:0000256" key="2">
    <source>
        <dbReference type="SAM" id="SignalP"/>
    </source>
</evidence>
<sequence length="291" mass="31338">MKNIGYLFVFMAFALFISSCQSGNSETQSAAANNPDSLRIVSLNGTITEILSLAGLEDQIVGTDVASTYPESIKSKPKVGHNRKIPVEGVLALNPNLVIGTTTEVPKETVEQFRQAGLKVLLLDQEYSVEGSRNLIRALTDSLNLKLKGDSILSSFDKEIADVKSFPESHGKPKVLFIYARGSGTMMVGGSDTQVDKIIQLAGAVNPAKDFKDYRPLTSESLVNYNPDVLLLFDSGLSSLGSAEGLLSVQGVKQTNAGKNKKIIAMDGQLLSGFSPRLPQAIKELHTKIHE</sequence>
<comment type="caution">
    <text evidence="4">The sequence shown here is derived from an EMBL/GenBank/DDBJ whole genome shotgun (WGS) entry which is preliminary data.</text>
</comment>
<feature type="domain" description="Fe/B12 periplasmic-binding" evidence="3">
    <location>
        <begin position="39"/>
        <end position="291"/>
    </location>
</feature>
<dbReference type="PANTHER" id="PTHR30535:SF4">
    <property type="entry name" value="HEMIN-BINDING PERIPLASMIC PROTEIN HMUT"/>
    <property type="match status" value="1"/>
</dbReference>
<dbReference type="InterPro" id="IPR002491">
    <property type="entry name" value="ABC_transptr_periplasmic_BD"/>
</dbReference>
<accession>A0ABU8I6T9</accession>
<gene>
    <name evidence="4" type="ORF">VJ786_09700</name>
</gene>
<proteinExistence type="predicted"/>
<feature type="chain" id="PRO_5046788879" evidence="2">
    <location>
        <begin position="23"/>
        <end position="291"/>
    </location>
</feature>
<dbReference type="Proteomes" id="UP001363035">
    <property type="component" value="Unassembled WGS sequence"/>
</dbReference>
<evidence type="ECO:0000313" key="4">
    <source>
        <dbReference type="EMBL" id="MEI5985176.1"/>
    </source>
</evidence>
<dbReference type="InterPro" id="IPR054828">
    <property type="entry name" value="Vit_B12_bind_prot"/>
</dbReference>
<dbReference type="RefSeq" id="WP_134776400.1">
    <property type="nucleotide sequence ID" value="NZ_JAYLLN010000021.1"/>
</dbReference>
<keyword evidence="5" id="KW-1185">Reference proteome</keyword>
<name>A0ABU8I6T9_9SPHI</name>
<dbReference type="InterPro" id="IPR050902">
    <property type="entry name" value="ABC_Transporter_SBP"/>
</dbReference>
<protein>
    <submittedName>
        <fullName evidence="4">Helical backbone metal receptor</fullName>
    </submittedName>
</protein>
<evidence type="ECO:0000256" key="1">
    <source>
        <dbReference type="ARBA" id="ARBA00022729"/>
    </source>
</evidence>
<dbReference type="PROSITE" id="PS51257">
    <property type="entry name" value="PROKAR_LIPOPROTEIN"/>
    <property type="match status" value="1"/>
</dbReference>
<organism evidence="4 5">
    <name type="scientific">Sphingobacterium tenebrionis</name>
    <dbReference type="NCBI Taxonomy" id="3111775"/>
    <lineage>
        <taxon>Bacteria</taxon>
        <taxon>Pseudomonadati</taxon>
        <taxon>Bacteroidota</taxon>
        <taxon>Sphingobacteriia</taxon>
        <taxon>Sphingobacteriales</taxon>
        <taxon>Sphingobacteriaceae</taxon>
        <taxon>Sphingobacterium</taxon>
    </lineage>
</organism>
<dbReference type="EMBL" id="JAYLLN010000021">
    <property type="protein sequence ID" value="MEI5985176.1"/>
    <property type="molecule type" value="Genomic_DNA"/>
</dbReference>
<keyword evidence="1 2" id="KW-0732">Signal</keyword>
<dbReference type="PROSITE" id="PS50983">
    <property type="entry name" value="FE_B12_PBP"/>
    <property type="match status" value="1"/>
</dbReference>
<dbReference type="Gene3D" id="3.40.50.1980">
    <property type="entry name" value="Nitrogenase molybdenum iron protein domain"/>
    <property type="match status" value="2"/>
</dbReference>
<evidence type="ECO:0000313" key="5">
    <source>
        <dbReference type="Proteomes" id="UP001363035"/>
    </source>
</evidence>
<feature type="signal peptide" evidence="2">
    <location>
        <begin position="1"/>
        <end position="22"/>
    </location>
</feature>
<dbReference type="NCBIfam" id="NF038402">
    <property type="entry name" value="TroA_like"/>
    <property type="match status" value="1"/>
</dbReference>
<reference evidence="4 5" key="1">
    <citation type="submission" date="2024-01" db="EMBL/GenBank/DDBJ databases">
        <title>Sphingobacterium tenebrionis sp. nov., a novel endophyte isolated from tenebrio molitor intestines.</title>
        <authorList>
            <person name="Zhang C."/>
        </authorList>
    </citation>
    <scope>NUCLEOTIDE SEQUENCE [LARGE SCALE GENOMIC DNA]</scope>
    <source>
        <strain evidence="4 5">PU5-4</strain>
    </source>
</reference>
<evidence type="ECO:0000259" key="3">
    <source>
        <dbReference type="PROSITE" id="PS50983"/>
    </source>
</evidence>
<dbReference type="PANTHER" id="PTHR30535">
    <property type="entry name" value="VITAMIN B12-BINDING PROTEIN"/>
    <property type="match status" value="1"/>
</dbReference>
<dbReference type="SUPFAM" id="SSF53807">
    <property type="entry name" value="Helical backbone' metal receptor"/>
    <property type="match status" value="1"/>
</dbReference>
<dbReference type="Pfam" id="PF01497">
    <property type="entry name" value="Peripla_BP_2"/>
    <property type="match status" value="1"/>
</dbReference>